<dbReference type="Proteomes" id="UP000323732">
    <property type="component" value="Unassembled WGS sequence"/>
</dbReference>
<evidence type="ECO:0000256" key="1">
    <source>
        <dbReference type="SAM" id="Phobius"/>
    </source>
</evidence>
<keyword evidence="1" id="KW-0472">Membrane</keyword>
<accession>A0A5D4SPP8</accession>
<organism evidence="2 3">
    <name type="scientific">Bacillus infantis</name>
    <dbReference type="NCBI Taxonomy" id="324767"/>
    <lineage>
        <taxon>Bacteria</taxon>
        <taxon>Bacillati</taxon>
        <taxon>Bacillota</taxon>
        <taxon>Bacilli</taxon>
        <taxon>Bacillales</taxon>
        <taxon>Bacillaceae</taxon>
        <taxon>Bacillus</taxon>
    </lineage>
</organism>
<feature type="transmembrane region" description="Helical" evidence="1">
    <location>
        <begin position="6"/>
        <end position="24"/>
    </location>
</feature>
<sequence>MFYIKLVMVVLFFLWIFAAVRKEYRKSPDEDKGEFWRDALGGGAGLMSAGLLLNFVNFLFFDEGLRNLSFCLVLAGMVNASLYIWKKSRKRSFMLLGMAAAGAAIYYWYYY</sequence>
<keyword evidence="1" id="KW-0812">Transmembrane</keyword>
<evidence type="ECO:0000313" key="2">
    <source>
        <dbReference type="EMBL" id="TYS64919.1"/>
    </source>
</evidence>
<evidence type="ECO:0008006" key="4">
    <source>
        <dbReference type="Google" id="ProtNLM"/>
    </source>
</evidence>
<name>A0A5D4SPP8_9BACI</name>
<proteinExistence type="predicted"/>
<evidence type="ECO:0000313" key="3">
    <source>
        <dbReference type="Proteomes" id="UP000323732"/>
    </source>
</evidence>
<dbReference type="EMBL" id="VTES01000002">
    <property type="protein sequence ID" value="TYS64919.1"/>
    <property type="molecule type" value="Genomic_DNA"/>
</dbReference>
<keyword evidence="1" id="KW-1133">Transmembrane helix</keyword>
<dbReference type="AlphaFoldDB" id="A0A5D4SPP8"/>
<dbReference type="RefSeq" id="WP_148949333.1">
    <property type="nucleotide sequence ID" value="NZ_JAIVAO010000005.1"/>
</dbReference>
<gene>
    <name evidence="2" type="ORF">FZD47_06050</name>
</gene>
<comment type="caution">
    <text evidence="2">The sequence shown here is derived from an EMBL/GenBank/DDBJ whole genome shotgun (WGS) entry which is preliminary data.</text>
</comment>
<feature type="transmembrane region" description="Helical" evidence="1">
    <location>
        <begin position="36"/>
        <end position="61"/>
    </location>
</feature>
<feature type="transmembrane region" description="Helical" evidence="1">
    <location>
        <begin position="92"/>
        <end position="110"/>
    </location>
</feature>
<reference evidence="2 3" key="1">
    <citation type="submission" date="2019-08" db="EMBL/GenBank/DDBJ databases">
        <title>Bacillus genomes from the desert of Cuatro Cienegas, Coahuila.</title>
        <authorList>
            <person name="Olmedo-Alvarez G."/>
        </authorList>
    </citation>
    <scope>NUCLEOTIDE SEQUENCE [LARGE SCALE GENOMIC DNA]</scope>
    <source>
        <strain evidence="2 3">CH37_1T</strain>
    </source>
</reference>
<feature type="transmembrane region" description="Helical" evidence="1">
    <location>
        <begin position="67"/>
        <end position="85"/>
    </location>
</feature>
<protein>
    <recommendedName>
        <fullName evidence="4">DUF4181 domain-containing protein</fullName>
    </recommendedName>
</protein>